<comment type="caution">
    <text evidence="2">The sequence shown here is derived from an EMBL/GenBank/DDBJ whole genome shotgun (WGS) entry which is preliminary data.</text>
</comment>
<dbReference type="Proteomes" id="UP000641025">
    <property type="component" value="Unassembled WGS sequence"/>
</dbReference>
<accession>A0ABS0YXH6</accession>
<keyword evidence="1" id="KW-0472">Membrane</keyword>
<keyword evidence="3" id="KW-1185">Reference proteome</keyword>
<name>A0ABS0YXH6_9BACT</name>
<feature type="transmembrane region" description="Helical" evidence="1">
    <location>
        <begin position="37"/>
        <end position="54"/>
    </location>
</feature>
<reference evidence="2 3" key="1">
    <citation type="submission" date="2020-12" db="EMBL/GenBank/DDBJ databases">
        <title>Geomonas sp. Red259, isolated from paddy soil.</title>
        <authorList>
            <person name="Xu Z."/>
            <person name="Zhang Z."/>
            <person name="Masuda Y."/>
            <person name="Itoh H."/>
            <person name="Senoo K."/>
        </authorList>
    </citation>
    <scope>NUCLEOTIDE SEQUENCE [LARGE SCALE GENOMIC DNA]</scope>
    <source>
        <strain evidence="2 3">Red259</strain>
    </source>
</reference>
<sequence>MSKSGEFYKKYAPIPLALLTLAFALEAAGMGKVATSSFFLSVTITLGMILIAGVRFDELNIRGVIFSKTNSPAAFYIVFSIFLALLIAEIIVWFWLIRISD</sequence>
<organism evidence="2 3">
    <name type="scientific">Geomonas propionica</name>
    <dbReference type="NCBI Taxonomy" id="2798582"/>
    <lineage>
        <taxon>Bacteria</taxon>
        <taxon>Pseudomonadati</taxon>
        <taxon>Thermodesulfobacteriota</taxon>
        <taxon>Desulfuromonadia</taxon>
        <taxon>Geobacterales</taxon>
        <taxon>Geobacteraceae</taxon>
        <taxon>Geomonas</taxon>
    </lineage>
</organism>
<keyword evidence="1" id="KW-1133">Transmembrane helix</keyword>
<evidence type="ECO:0000313" key="3">
    <source>
        <dbReference type="Proteomes" id="UP000641025"/>
    </source>
</evidence>
<dbReference type="RefSeq" id="WP_199397146.1">
    <property type="nucleotide sequence ID" value="NZ_JAEMHK010000023.1"/>
</dbReference>
<proteinExistence type="predicted"/>
<gene>
    <name evidence="2" type="ORF">JFN90_21315</name>
</gene>
<keyword evidence="1" id="KW-0812">Transmembrane</keyword>
<feature type="transmembrane region" description="Helical" evidence="1">
    <location>
        <begin position="74"/>
        <end position="96"/>
    </location>
</feature>
<evidence type="ECO:0000313" key="2">
    <source>
        <dbReference type="EMBL" id="MBJ6802677.1"/>
    </source>
</evidence>
<protein>
    <submittedName>
        <fullName evidence="2">Uncharacterized protein</fullName>
    </submittedName>
</protein>
<dbReference type="EMBL" id="JAEMHK010000023">
    <property type="protein sequence ID" value="MBJ6802677.1"/>
    <property type="molecule type" value="Genomic_DNA"/>
</dbReference>
<evidence type="ECO:0000256" key="1">
    <source>
        <dbReference type="SAM" id="Phobius"/>
    </source>
</evidence>